<dbReference type="InterPro" id="IPR004143">
    <property type="entry name" value="BPL_LPL_catalytic"/>
</dbReference>
<dbReference type="PANTHER" id="PTHR12835">
    <property type="entry name" value="BIOTIN PROTEIN LIGASE"/>
    <property type="match status" value="1"/>
</dbReference>
<evidence type="ECO:0000256" key="4">
    <source>
        <dbReference type="ARBA" id="ARBA00047846"/>
    </source>
</evidence>
<comment type="catalytic activity">
    <reaction evidence="4">
        <text>biotin + L-lysyl-[protein] + ATP = N(6)-biotinyl-L-lysyl-[protein] + AMP + diphosphate + H(+)</text>
        <dbReference type="Rhea" id="RHEA:11756"/>
        <dbReference type="Rhea" id="RHEA-COMP:9752"/>
        <dbReference type="Rhea" id="RHEA-COMP:10505"/>
        <dbReference type="ChEBI" id="CHEBI:15378"/>
        <dbReference type="ChEBI" id="CHEBI:29969"/>
        <dbReference type="ChEBI" id="CHEBI:30616"/>
        <dbReference type="ChEBI" id="CHEBI:33019"/>
        <dbReference type="ChEBI" id="CHEBI:57586"/>
        <dbReference type="ChEBI" id="CHEBI:83144"/>
        <dbReference type="ChEBI" id="CHEBI:456215"/>
        <dbReference type="EC" id="6.3.4.15"/>
    </reaction>
</comment>
<evidence type="ECO:0000256" key="2">
    <source>
        <dbReference type="ARBA" id="ARBA00023267"/>
    </source>
</evidence>
<dbReference type="Gene3D" id="2.30.30.100">
    <property type="match status" value="1"/>
</dbReference>
<dbReference type="EC" id="6.3.4.15" evidence="3"/>
<dbReference type="InterPro" id="IPR003142">
    <property type="entry name" value="BPL_C"/>
</dbReference>
<dbReference type="InterPro" id="IPR004408">
    <property type="entry name" value="Biotin_CoA_COase_ligase"/>
</dbReference>
<dbReference type="PANTHER" id="PTHR12835:SF5">
    <property type="entry name" value="BIOTIN--PROTEIN LIGASE"/>
    <property type="match status" value="1"/>
</dbReference>
<organism evidence="6 7">
    <name type="scientific">Ponticoccus litoralis</name>
    <dbReference type="NCBI Taxonomy" id="422297"/>
    <lineage>
        <taxon>Bacteria</taxon>
        <taxon>Pseudomonadati</taxon>
        <taxon>Pseudomonadota</taxon>
        <taxon>Alphaproteobacteria</taxon>
        <taxon>Rhodobacterales</taxon>
        <taxon>Roseobacteraceae</taxon>
        <taxon>Ponticoccus</taxon>
    </lineage>
</organism>
<name>A0AAW9SQI3_9RHOB</name>
<keyword evidence="1 6" id="KW-0436">Ligase</keyword>
<dbReference type="GO" id="GO:0005737">
    <property type="term" value="C:cytoplasm"/>
    <property type="evidence" value="ECO:0007669"/>
    <property type="project" value="TreeGrafter"/>
</dbReference>
<proteinExistence type="predicted"/>
<dbReference type="Proteomes" id="UP001428774">
    <property type="component" value="Unassembled WGS sequence"/>
</dbReference>
<sequence length="244" mass="25522">MGWPSGYGRRVLAEVDSTNAEAARLAPGLVGPEWILGLRQTAARGRRGRGWVMPAGNFAATLVVRLDEPPDRVALRSFVAALALYDGLEAVTGTAAGLALKWPNDVLMNHGKVAGILLEGLGQGALAVGIGVNLVAAPEAAEVESGAVLPVSVLAETGVRVTPEALLEALAVAWASHEERLVTYGFGPIREAWLARAARLGEEITARTGRETLTGTFETVDEAGRLVLKTPKGRVAIAAADVFF</sequence>
<protein>
    <recommendedName>
        <fullName evidence="3">biotin--[biotin carboxyl-carrier protein] ligase</fullName>
        <ecNumber evidence="3">6.3.4.15</ecNumber>
    </recommendedName>
</protein>
<dbReference type="NCBIfam" id="TIGR00121">
    <property type="entry name" value="birA_ligase"/>
    <property type="match status" value="1"/>
</dbReference>
<evidence type="ECO:0000256" key="1">
    <source>
        <dbReference type="ARBA" id="ARBA00022598"/>
    </source>
</evidence>
<evidence type="ECO:0000313" key="6">
    <source>
        <dbReference type="EMBL" id="MEN9062491.1"/>
    </source>
</evidence>
<reference evidence="6 7" key="1">
    <citation type="submission" date="2024-05" db="EMBL/GenBank/DDBJ databases">
        <title>Genome sequence of Ponticoccus litoralis KCCM 90028.</title>
        <authorList>
            <person name="Kim J.M."/>
            <person name="Lee J.K."/>
            <person name="Choi B.J."/>
            <person name="Bayburt H."/>
            <person name="Baek J.H."/>
            <person name="Jeon C.O."/>
        </authorList>
    </citation>
    <scope>NUCLEOTIDE SEQUENCE [LARGE SCALE GENOMIC DNA]</scope>
    <source>
        <strain evidence="6 7">KCCM 90028</strain>
    </source>
</reference>
<keyword evidence="7" id="KW-1185">Reference proteome</keyword>
<comment type="caution">
    <text evidence="6">The sequence shown here is derived from an EMBL/GenBank/DDBJ whole genome shotgun (WGS) entry which is preliminary data.</text>
</comment>
<dbReference type="RefSeq" id="WP_347167454.1">
    <property type="nucleotide sequence ID" value="NZ_JBDNCH010000002.1"/>
</dbReference>
<keyword evidence="2" id="KW-0092">Biotin</keyword>
<dbReference type="CDD" id="cd16442">
    <property type="entry name" value="BPL"/>
    <property type="match status" value="1"/>
</dbReference>
<accession>A0AAW9SQI3</accession>
<dbReference type="Gene3D" id="3.30.930.10">
    <property type="entry name" value="Bira Bifunctional Protein, Domain 2"/>
    <property type="match status" value="1"/>
</dbReference>
<dbReference type="EMBL" id="JBDNCH010000002">
    <property type="protein sequence ID" value="MEN9062491.1"/>
    <property type="molecule type" value="Genomic_DNA"/>
</dbReference>
<evidence type="ECO:0000259" key="5">
    <source>
        <dbReference type="PROSITE" id="PS51733"/>
    </source>
</evidence>
<gene>
    <name evidence="6" type="ORF">ABFB10_17345</name>
</gene>
<dbReference type="InterPro" id="IPR045864">
    <property type="entry name" value="aa-tRNA-synth_II/BPL/LPL"/>
</dbReference>
<dbReference type="Pfam" id="PF02237">
    <property type="entry name" value="BPL_C"/>
    <property type="match status" value="1"/>
</dbReference>
<evidence type="ECO:0000256" key="3">
    <source>
        <dbReference type="ARBA" id="ARBA00024227"/>
    </source>
</evidence>
<dbReference type="SUPFAM" id="SSF55681">
    <property type="entry name" value="Class II aaRS and biotin synthetases"/>
    <property type="match status" value="1"/>
</dbReference>
<dbReference type="GO" id="GO:0004077">
    <property type="term" value="F:biotin--[biotin carboxyl-carrier protein] ligase activity"/>
    <property type="evidence" value="ECO:0007669"/>
    <property type="project" value="UniProtKB-EC"/>
</dbReference>
<dbReference type="AlphaFoldDB" id="A0AAW9SQI3"/>
<dbReference type="Pfam" id="PF03099">
    <property type="entry name" value="BPL_LplA_LipB"/>
    <property type="match status" value="1"/>
</dbReference>
<dbReference type="PROSITE" id="PS51733">
    <property type="entry name" value="BPL_LPL_CATALYTIC"/>
    <property type="match status" value="1"/>
</dbReference>
<evidence type="ECO:0000313" key="7">
    <source>
        <dbReference type="Proteomes" id="UP001428774"/>
    </source>
</evidence>
<feature type="domain" description="BPL/LPL catalytic" evidence="5">
    <location>
        <begin position="1"/>
        <end position="182"/>
    </location>
</feature>